<protein>
    <submittedName>
        <fullName evidence="5">ALF repeat-containing protein</fullName>
    </submittedName>
</protein>
<accession>A0A7T0KMX8</accession>
<dbReference type="Proteomes" id="UP000594586">
    <property type="component" value="Chromosome"/>
</dbReference>
<evidence type="ECO:0000256" key="2">
    <source>
        <dbReference type="SAM" id="MobiDB-lite"/>
    </source>
</evidence>
<name>A0A7T0KMX8_9CORY</name>
<feature type="compositionally biased region" description="Low complexity" evidence="2">
    <location>
        <begin position="503"/>
        <end position="520"/>
    </location>
</feature>
<evidence type="ECO:0000313" key="5">
    <source>
        <dbReference type="EMBL" id="QPK83429.1"/>
    </source>
</evidence>
<proteinExistence type="predicted"/>
<feature type="compositionally biased region" description="Basic and acidic residues" evidence="2">
    <location>
        <begin position="486"/>
        <end position="502"/>
    </location>
</feature>
<dbReference type="InterPro" id="IPR004089">
    <property type="entry name" value="MCPsignal_dom"/>
</dbReference>
<feature type="region of interest" description="Disordered" evidence="2">
    <location>
        <begin position="559"/>
        <end position="597"/>
    </location>
</feature>
<feature type="chain" id="PRO_5033039640" evidence="3">
    <location>
        <begin position="37"/>
        <end position="1252"/>
    </location>
</feature>
<evidence type="ECO:0000256" key="3">
    <source>
        <dbReference type="SAM" id="SignalP"/>
    </source>
</evidence>
<feature type="compositionally biased region" description="Polar residues" evidence="2">
    <location>
        <begin position="158"/>
        <end position="167"/>
    </location>
</feature>
<feature type="region of interest" description="Disordered" evidence="2">
    <location>
        <begin position="139"/>
        <end position="167"/>
    </location>
</feature>
<reference evidence="5 6" key="1">
    <citation type="submission" date="2020-11" db="EMBL/GenBank/DDBJ databases">
        <title>Corynebacterium sp. MC1420.</title>
        <authorList>
            <person name="Zhou J."/>
        </authorList>
    </citation>
    <scope>NUCLEOTIDE SEQUENCE [LARGE SCALE GENOMIC DNA]</scope>
    <source>
        <strain evidence="5 6">MC1420</strain>
    </source>
</reference>
<feature type="domain" description="Methyl-accepting transducer" evidence="4">
    <location>
        <begin position="305"/>
        <end position="536"/>
    </location>
</feature>
<feature type="signal peptide" evidence="3">
    <location>
        <begin position="1"/>
        <end position="36"/>
    </location>
</feature>
<keyword evidence="6" id="KW-1185">Reference proteome</keyword>
<keyword evidence="3" id="KW-0732">Signal</keyword>
<evidence type="ECO:0000259" key="4">
    <source>
        <dbReference type="PROSITE" id="PS50111"/>
    </source>
</evidence>
<dbReference type="AlphaFoldDB" id="A0A7T0KMX8"/>
<dbReference type="RefSeq" id="WP_165002818.1">
    <property type="nucleotide sequence ID" value="NZ_CP064955.1"/>
</dbReference>
<dbReference type="InterPro" id="IPR005506">
    <property type="entry name" value="DUF312_ALF"/>
</dbReference>
<dbReference type="KEGG" id="cqn:G7Y29_00970"/>
<dbReference type="GO" id="GO:0016020">
    <property type="term" value="C:membrane"/>
    <property type="evidence" value="ECO:0007669"/>
    <property type="project" value="InterPro"/>
</dbReference>
<feature type="region of interest" description="Disordered" evidence="2">
    <location>
        <begin position="876"/>
        <end position="895"/>
    </location>
</feature>
<organism evidence="5 6">
    <name type="scientific">Corynebacterium qintianiae</name>
    <dbReference type="NCBI Taxonomy" id="2709392"/>
    <lineage>
        <taxon>Bacteria</taxon>
        <taxon>Bacillati</taxon>
        <taxon>Actinomycetota</taxon>
        <taxon>Actinomycetes</taxon>
        <taxon>Mycobacteriales</taxon>
        <taxon>Corynebacteriaceae</taxon>
        <taxon>Corynebacterium</taxon>
    </lineage>
</organism>
<evidence type="ECO:0000256" key="1">
    <source>
        <dbReference type="PROSITE-ProRule" id="PRU00284"/>
    </source>
</evidence>
<dbReference type="PROSITE" id="PS50111">
    <property type="entry name" value="CHEMOTAXIS_TRANSDUC_2"/>
    <property type="match status" value="1"/>
</dbReference>
<keyword evidence="1" id="KW-0807">Transducer</keyword>
<gene>
    <name evidence="5" type="ORF">G7Y29_00970</name>
</gene>
<evidence type="ECO:0000313" key="6">
    <source>
        <dbReference type="Proteomes" id="UP000594586"/>
    </source>
</evidence>
<dbReference type="GO" id="GO:0007165">
    <property type="term" value="P:signal transduction"/>
    <property type="evidence" value="ECO:0007669"/>
    <property type="project" value="UniProtKB-KW"/>
</dbReference>
<dbReference type="Pfam" id="PF03752">
    <property type="entry name" value="ALF"/>
    <property type="match status" value="3"/>
</dbReference>
<sequence>MASTRYQRLCRATMRVIAAVTSIAMCLSLSNADAIAQTDHQRMTDERLNAVDARVFAVGMLDTNLVSSRDAAAAALTGSQKEFSDYVDTGRVEAQKQDLRHILTTISAVSGPTVQKEVAALLDSNDSAAMSEFIDSGWQNAQAQDDRASAWEAAQAPDGSTSKSAADEVLQQNNPDAFSEFAATGAETARAHDRRREVYELTNSPLPSVAAGASEAIQVGTDTAIEEFLRYGQFVAASQDSEKMEISQLVETAINEASAASTANKLAWQQADQAARAAESARRAAEISRDEAFAADAAQTRAGNAASAAADLAQQSAHVADQAVAASQEARIALQQTADALSRAASAAGRARAAASAAQTAAANAAGDASAARGARIAAEQARDAAARARDSAEAHVYASQSAGHARAAGQAASSAAANADAAASAAADAANAAGVSEAAAAEAREGAARARAAAARARAAANEVDRLVHEIEGLVEQARQAAIEAAEHAERSAEAADRAAQEAENSAAHSRNAGEYAAEAQRAAEAANGAIDLAESAHELAVKIDNQRHQAEKEFLRTQAEDARTVQDAADQVAADEKRRREELEKDLAPLEGSGAPNSSLDVDAIKKATVAAAQVGTPAVVGAAKTALTGGTDDDFRVFATSGYPTAVDLDNQALLRQWWATDPNEDVRFESGVYANAAPEVIDWFINDEVKTLRLPDLIDTTWKLRETQGDNTQAAADAALRDGGYDALNDFVNGGGYDKARYSDQLQQAYHLVETGGPEVKAAAEAAIIGDRKTLDEFITIEQYRRASLDANREAHNDHIDSMLAAGRNIANLAGELASNAQAAYEYSRGSAQKARQYADAAAEYAGFAQQASQRAQEFAASAQQSLDFAKQQQARAHQAAASAEADASEATANADQATSYAIDARASANAAADSAISARASAAAAGQDAALAAQAADDAFRIAVEKELAEQAELQAGLDAQAADGADPEKPAALLDIIKERIGPAALNLLLDLVGITDLENCFKGQISGCLWTLVGVIPAGKIAKAAPIVRRLISKSDEIVDALHSRKALKDRQLDEIHNLPACGVNPVLYSTDITYRPARFTHVGPHTHLFQFVSNRCIVKSIADQPFRGSSYYRLNATHVSGIQLQRHHLIANEVIRSNRDIANTLGSRGLNPSNAPAIQMTPADHRLTESWGSSKEAQDYRDLQTELFRKGDTNQIFQMEYDFLTRPDFGGRYDEALDETIKYALEQGFITKSPSPRVNTNRPV</sequence>
<feature type="compositionally biased region" description="Basic and acidic residues" evidence="2">
    <location>
        <begin position="576"/>
        <end position="590"/>
    </location>
</feature>
<feature type="region of interest" description="Disordered" evidence="2">
    <location>
        <begin position="486"/>
        <end position="520"/>
    </location>
</feature>
<dbReference type="EMBL" id="CP064955">
    <property type="protein sequence ID" value="QPK83429.1"/>
    <property type="molecule type" value="Genomic_DNA"/>
</dbReference>